<organism evidence="2">
    <name type="scientific">Camponotus floridanus</name>
    <name type="common">Florida carpenter ant</name>
    <dbReference type="NCBI Taxonomy" id="104421"/>
    <lineage>
        <taxon>Eukaryota</taxon>
        <taxon>Metazoa</taxon>
        <taxon>Ecdysozoa</taxon>
        <taxon>Arthropoda</taxon>
        <taxon>Hexapoda</taxon>
        <taxon>Insecta</taxon>
        <taxon>Pterygota</taxon>
        <taxon>Neoptera</taxon>
        <taxon>Endopterygota</taxon>
        <taxon>Hymenoptera</taxon>
        <taxon>Apocrita</taxon>
        <taxon>Aculeata</taxon>
        <taxon>Formicoidea</taxon>
        <taxon>Formicidae</taxon>
        <taxon>Formicinae</taxon>
        <taxon>Camponotus</taxon>
    </lineage>
</organism>
<evidence type="ECO:0000313" key="2">
    <source>
        <dbReference type="Proteomes" id="UP000000311"/>
    </source>
</evidence>
<name>E1ZWW6_CAMFO</name>
<protein>
    <submittedName>
        <fullName evidence="1">Uncharacterized protein</fullName>
    </submittedName>
</protein>
<reference evidence="1 2" key="1">
    <citation type="journal article" date="2010" name="Science">
        <title>Genomic comparison of the ants Camponotus floridanus and Harpegnathos saltator.</title>
        <authorList>
            <person name="Bonasio R."/>
            <person name="Zhang G."/>
            <person name="Ye C."/>
            <person name="Mutti N.S."/>
            <person name="Fang X."/>
            <person name="Qin N."/>
            <person name="Donahue G."/>
            <person name="Yang P."/>
            <person name="Li Q."/>
            <person name="Li C."/>
            <person name="Zhang P."/>
            <person name="Huang Z."/>
            <person name="Berger S.L."/>
            <person name="Reinberg D."/>
            <person name="Wang J."/>
            <person name="Liebig J."/>
        </authorList>
    </citation>
    <scope>NUCLEOTIDE SEQUENCE [LARGE SCALE GENOMIC DNA]</scope>
    <source>
        <strain evidence="2">C129</strain>
    </source>
</reference>
<dbReference type="EMBL" id="GL434909">
    <property type="protein sequence ID" value="EFN74306.1"/>
    <property type="molecule type" value="Genomic_DNA"/>
</dbReference>
<gene>
    <name evidence="1" type="ORF">EAG_08569</name>
</gene>
<dbReference type="Proteomes" id="UP000000311">
    <property type="component" value="Unassembled WGS sequence"/>
</dbReference>
<proteinExistence type="predicted"/>
<dbReference type="AlphaFoldDB" id="E1ZWW6"/>
<accession>E1ZWW6</accession>
<evidence type="ECO:0000313" key="1">
    <source>
        <dbReference type="EMBL" id="EFN74306.1"/>
    </source>
</evidence>
<dbReference type="InParanoid" id="E1ZWW6"/>
<keyword evidence="2" id="KW-1185">Reference proteome</keyword>
<sequence>MSPSILMKTFHSCLPAPWRTTTRERGRTIPLTQIDTSYFSSHRRLNDARAGGRRTPEGRGRGKREILYFPDHKSTSWEKTLISCGVQGEDKGTSRLMTMKTRKLSISPFFTWVSRGFLSVVFPRLAMAYARLRKKTRGSYEMVEETKQTDLCTLPERCPD</sequence>